<proteinExistence type="predicted"/>
<evidence type="ECO:0000313" key="1">
    <source>
        <dbReference type="EMBL" id="KKL94411.1"/>
    </source>
</evidence>
<dbReference type="AlphaFoldDB" id="A0A0F9GUR5"/>
<dbReference type="EMBL" id="LAZR01018930">
    <property type="protein sequence ID" value="KKL94411.1"/>
    <property type="molecule type" value="Genomic_DNA"/>
</dbReference>
<reference evidence="1" key="1">
    <citation type="journal article" date="2015" name="Nature">
        <title>Complex archaea that bridge the gap between prokaryotes and eukaryotes.</title>
        <authorList>
            <person name="Spang A."/>
            <person name="Saw J.H."/>
            <person name="Jorgensen S.L."/>
            <person name="Zaremba-Niedzwiedzka K."/>
            <person name="Martijn J."/>
            <person name="Lind A.E."/>
            <person name="van Eijk R."/>
            <person name="Schleper C."/>
            <person name="Guy L."/>
            <person name="Ettema T.J."/>
        </authorList>
    </citation>
    <scope>NUCLEOTIDE SEQUENCE</scope>
</reference>
<evidence type="ECO:0008006" key="2">
    <source>
        <dbReference type="Google" id="ProtNLM"/>
    </source>
</evidence>
<gene>
    <name evidence="1" type="ORF">LCGC14_1864940</name>
</gene>
<name>A0A0F9GUR5_9ZZZZ</name>
<protein>
    <recommendedName>
        <fullName evidence="2">Peptidase M24 domain-containing protein</fullName>
    </recommendedName>
</protein>
<organism evidence="1">
    <name type="scientific">marine sediment metagenome</name>
    <dbReference type="NCBI Taxonomy" id="412755"/>
    <lineage>
        <taxon>unclassified sequences</taxon>
        <taxon>metagenomes</taxon>
        <taxon>ecological metagenomes</taxon>
    </lineage>
</organism>
<comment type="caution">
    <text evidence="1">The sequence shown here is derived from an EMBL/GenBank/DDBJ whole genome shotgun (WGS) entry which is preliminary data.</text>
</comment>
<sequence length="53" mass="5994">MREPKGSITKVVNAMIIIDAHYGTVIKNRYEHEVTMTDDGFIFIADKRLGVQA</sequence>
<accession>A0A0F9GUR5</accession>